<gene>
    <name evidence="2" type="ORF">AQPE_1598</name>
</gene>
<organism evidence="2 3">
    <name type="scientific">Aquipluma nitroreducens</name>
    <dbReference type="NCBI Taxonomy" id="2010828"/>
    <lineage>
        <taxon>Bacteria</taxon>
        <taxon>Pseudomonadati</taxon>
        <taxon>Bacteroidota</taxon>
        <taxon>Bacteroidia</taxon>
        <taxon>Marinilabiliales</taxon>
        <taxon>Prolixibacteraceae</taxon>
        <taxon>Aquipluma</taxon>
    </lineage>
</organism>
<evidence type="ECO:0000313" key="3">
    <source>
        <dbReference type="Proteomes" id="UP001193389"/>
    </source>
</evidence>
<accession>A0A5K7S7A3</accession>
<keyword evidence="1" id="KW-0472">Membrane</keyword>
<dbReference type="Proteomes" id="UP001193389">
    <property type="component" value="Chromosome"/>
</dbReference>
<dbReference type="EMBL" id="AP018694">
    <property type="protein sequence ID" value="BBE17448.1"/>
    <property type="molecule type" value="Genomic_DNA"/>
</dbReference>
<name>A0A5K7S7A3_9BACT</name>
<keyword evidence="1" id="KW-1133">Transmembrane helix</keyword>
<reference evidence="2" key="1">
    <citation type="journal article" date="2020" name="Int. J. Syst. Evol. Microbiol.">
        <title>Aquipluma nitroreducens gen. nov. sp. nov., a novel facultatively anaerobic bacterium isolated from a freshwater lake.</title>
        <authorList>
            <person name="Watanabe M."/>
            <person name="Kojima H."/>
            <person name="Fukui M."/>
        </authorList>
    </citation>
    <scope>NUCLEOTIDE SEQUENCE</scope>
    <source>
        <strain evidence="2">MeG22</strain>
    </source>
</reference>
<keyword evidence="1" id="KW-0812">Transmembrane</keyword>
<proteinExistence type="predicted"/>
<keyword evidence="3" id="KW-1185">Reference proteome</keyword>
<feature type="transmembrane region" description="Helical" evidence="1">
    <location>
        <begin position="12"/>
        <end position="31"/>
    </location>
</feature>
<dbReference type="AlphaFoldDB" id="A0A5K7S7A3"/>
<evidence type="ECO:0000313" key="2">
    <source>
        <dbReference type="EMBL" id="BBE17448.1"/>
    </source>
</evidence>
<dbReference type="KEGG" id="anf:AQPE_1598"/>
<protein>
    <submittedName>
        <fullName evidence="2">Uncharacterized protein</fullName>
    </submittedName>
</protein>
<sequence>MQISKEKTGMNNPNYGIAYLNYGFLIWLYFFKNEFFTFVRE</sequence>
<evidence type="ECO:0000256" key="1">
    <source>
        <dbReference type="SAM" id="Phobius"/>
    </source>
</evidence>